<keyword evidence="7" id="KW-0175">Coiled coil</keyword>
<dbReference type="GO" id="GO:0005739">
    <property type="term" value="C:mitochondrion"/>
    <property type="evidence" value="ECO:0007669"/>
    <property type="project" value="UniProtKB-SubCell"/>
</dbReference>
<dbReference type="Gene3D" id="1.20.58.70">
    <property type="match status" value="1"/>
</dbReference>
<sequence>MSWTRRIYSFKFILRRVTSIRKGRIFRYNTYAGTGLLLSFLPSVKADENPTNNFQSSDSNHLTSVNLIKNASVMTIDSATALLTQTITALLEAEDDYADAMSRLTALMELNLQVLGIPDKCDAVWDQILNVRMQLNEIKVQKENLEMLFSCAEKVLIAAAETAYLSGANYAGVAASERLHSAKCELERARKTSTEAEQEMKVMEVKSIHTVSARAKDDDRQKTQQQSSRYDFDRDDDDENI</sequence>
<comment type="caution">
    <text evidence="9">The sequence shown here is derived from an EMBL/GenBank/DDBJ whole genome shotgun (WGS) entry which is preliminary data.</text>
</comment>
<evidence type="ECO:0000256" key="7">
    <source>
        <dbReference type="SAM" id="Coils"/>
    </source>
</evidence>
<dbReference type="Proteomes" id="UP001209878">
    <property type="component" value="Unassembled WGS sequence"/>
</dbReference>
<reference evidence="9" key="1">
    <citation type="journal article" date="2023" name="Mol. Biol. Evol.">
        <title>Third-Generation Sequencing Reveals the Adaptive Role of the Epigenome in Three Deep-Sea Polychaetes.</title>
        <authorList>
            <person name="Perez M."/>
            <person name="Aroh O."/>
            <person name="Sun Y."/>
            <person name="Lan Y."/>
            <person name="Juniper S.K."/>
            <person name="Young C.R."/>
            <person name="Angers B."/>
            <person name="Qian P.Y."/>
        </authorList>
    </citation>
    <scope>NUCLEOTIDE SEQUENCE</scope>
    <source>
        <strain evidence="9">R07B-5</strain>
    </source>
</reference>
<dbReference type="GO" id="GO:0008631">
    <property type="term" value="P:intrinsic apoptotic signaling pathway in response to oxidative stress"/>
    <property type="evidence" value="ECO:0007669"/>
    <property type="project" value="TreeGrafter"/>
</dbReference>
<evidence type="ECO:0000313" key="9">
    <source>
        <dbReference type="EMBL" id="KAK2190077.1"/>
    </source>
</evidence>
<dbReference type="InterPro" id="IPR015142">
    <property type="entry name" value="Smac_DIABLO"/>
</dbReference>
<keyword evidence="3" id="KW-0809">Transit peptide</keyword>
<dbReference type="GO" id="GO:0051402">
    <property type="term" value="P:neuron apoptotic process"/>
    <property type="evidence" value="ECO:0007669"/>
    <property type="project" value="TreeGrafter"/>
</dbReference>
<comment type="subcellular location">
    <subcellularLocation>
        <location evidence="1">Mitochondrion</location>
    </subcellularLocation>
</comment>
<evidence type="ECO:0000256" key="3">
    <source>
        <dbReference type="ARBA" id="ARBA00022946"/>
    </source>
</evidence>
<keyword evidence="2" id="KW-0053">Apoptosis</keyword>
<proteinExistence type="inferred from homology"/>
<name>A0AAD9UI51_RIDPI</name>
<dbReference type="PANTHER" id="PTHR32247">
    <property type="entry name" value="DIABLO HOMOLOG, MITOCHONDRIAL"/>
    <property type="match status" value="1"/>
</dbReference>
<keyword evidence="4" id="KW-0496">Mitochondrion</keyword>
<evidence type="ECO:0000256" key="8">
    <source>
        <dbReference type="SAM" id="MobiDB-lite"/>
    </source>
</evidence>
<feature type="coiled-coil region" evidence="7">
    <location>
        <begin position="179"/>
        <end position="206"/>
    </location>
</feature>
<evidence type="ECO:0000313" key="10">
    <source>
        <dbReference type="Proteomes" id="UP001209878"/>
    </source>
</evidence>
<evidence type="ECO:0000256" key="6">
    <source>
        <dbReference type="ARBA" id="ARBA00046319"/>
    </source>
</evidence>
<dbReference type="SUPFAM" id="SSF46984">
    <property type="entry name" value="Smac/diablo"/>
    <property type="match status" value="1"/>
</dbReference>
<feature type="region of interest" description="Disordered" evidence="8">
    <location>
        <begin position="207"/>
        <end position="241"/>
    </location>
</feature>
<comment type="similarity">
    <text evidence="6">Belongs to the Smac/DIABLO protein family.</text>
</comment>
<protein>
    <recommendedName>
        <fullName evidence="5">Direct IAP-binding protein with low pI</fullName>
    </recommendedName>
</protein>
<organism evidence="9 10">
    <name type="scientific">Ridgeia piscesae</name>
    <name type="common">Tubeworm</name>
    <dbReference type="NCBI Taxonomy" id="27915"/>
    <lineage>
        <taxon>Eukaryota</taxon>
        <taxon>Metazoa</taxon>
        <taxon>Spiralia</taxon>
        <taxon>Lophotrochozoa</taxon>
        <taxon>Annelida</taxon>
        <taxon>Polychaeta</taxon>
        <taxon>Sedentaria</taxon>
        <taxon>Canalipalpata</taxon>
        <taxon>Sabellida</taxon>
        <taxon>Siboglinidae</taxon>
        <taxon>Ridgeia</taxon>
    </lineage>
</organism>
<dbReference type="Pfam" id="PF09057">
    <property type="entry name" value="Smac_DIABLO"/>
    <property type="match status" value="1"/>
</dbReference>
<dbReference type="PANTHER" id="PTHR32247:SF3">
    <property type="entry name" value="DIABLO IAP-BINDING MITOCHONDRIAL PROTEIN"/>
    <property type="match status" value="1"/>
</dbReference>
<accession>A0AAD9UI51</accession>
<dbReference type="EMBL" id="JAODUO010000089">
    <property type="protein sequence ID" value="KAK2190077.1"/>
    <property type="molecule type" value="Genomic_DNA"/>
</dbReference>
<gene>
    <name evidence="9" type="ORF">NP493_90g05001</name>
</gene>
<evidence type="ECO:0000256" key="2">
    <source>
        <dbReference type="ARBA" id="ARBA00022703"/>
    </source>
</evidence>
<dbReference type="AlphaFoldDB" id="A0AAD9UI51"/>
<evidence type="ECO:0000256" key="4">
    <source>
        <dbReference type="ARBA" id="ARBA00023128"/>
    </source>
</evidence>
<dbReference type="InterPro" id="IPR009062">
    <property type="entry name" value="Smac/DIABLO-like_sf"/>
</dbReference>
<evidence type="ECO:0000256" key="1">
    <source>
        <dbReference type="ARBA" id="ARBA00004173"/>
    </source>
</evidence>
<keyword evidence="10" id="KW-1185">Reference proteome</keyword>
<evidence type="ECO:0000256" key="5">
    <source>
        <dbReference type="ARBA" id="ARBA00033049"/>
    </source>
</evidence>